<keyword evidence="2" id="KW-1185">Reference proteome</keyword>
<evidence type="ECO:0000313" key="2">
    <source>
        <dbReference type="Proteomes" id="UP000887540"/>
    </source>
</evidence>
<dbReference type="AlphaFoldDB" id="A0A914BXP4"/>
<protein>
    <submittedName>
        <fullName evidence="3">Uncharacterized protein</fullName>
    </submittedName>
</protein>
<reference evidence="3" key="1">
    <citation type="submission" date="2022-11" db="UniProtKB">
        <authorList>
            <consortium name="WormBaseParasite"/>
        </authorList>
    </citation>
    <scope>IDENTIFICATION</scope>
</reference>
<evidence type="ECO:0000313" key="3">
    <source>
        <dbReference type="WBParaSite" id="ACRNAN_Path_1239.g4840.t1"/>
    </source>
</evidence>
<evidence type="ECO:0000256" key="1">
    <source>
        <dbReference type="SAM" id="MobiDB-lite"/>
    </source>
</evidence>
<dbReference type="WBParaSite" id="ACRNAN_Path_1239.g4840.t1">
    <property type="protein sequence ID" value="ACRNAN_Path_1239.g4840.t1"/>
    <property type="gene ID" value="ACRNAN_Path_1239.g4840"/>
</dbReference>
<sequence>MSRRSDSLPVCSQYEACAVKLSRYPEVSPPPRTTTDQSTSTTTEGSGEGSGEVEGEESTAFPEYDEFVTSIAPFDFNAQPNNVTEKKICKCVDSLATEDEEENSCSFSNPDSIMNIDPTLELSFCKPVTQLFRTKCVGRRGMLRIIGHVHETGEIIDDVQSTAIFCNCETGFRRVGIEPWINGYAFTYQCINPWEHKL</sequence>
<accession>A0A914BXP4</accession>
<feature type="region of interest" description="Disordered" evidence="1">
    <location>
        <begin position="22"/>
        <end position="58"/>
    </location>
</feature>
<proteinExistence type="predicted"/>
<organism evidence="2 3">
    <name type="scientific">Acrobeloides nanus</name>
    <dbReference type="NCBI Taxonomy" id="290746"/>
    <lineage>
        <taxon>Eukaryota</taxon>
        <taxon>Metazoa</taxon>
        <taxon>Ecdysozoa</taxon>
        <taxon>Nematoda</taxon>
        <taxon>Chromadorea</taxon>
        <taxon>Rhabditida</taxon>
        <taxon>Tylenchina</taxon>
        <taxon>Cephalobomorpha</taxon>
        <taxon>Cephaloboidea</taxon>
        <taxon>Cephalobidae</taxon>
        <taxon>Acrobeloides</taxon>
    </lineage>
</organism>
<name>A0A914BXP4_9BILA</name>
<dbReference type="Proteomes" id="UP000887540">
    <property type="component" value="Unplaced"/>
</dbReference>
<feature type="compositionally biased region" description="Low complexity" evidence="1">
    <location>
        <begin position="33"/>
        <end position="45"/>
    </location>
</feature>